<dbReference type="InterPro" id="IPR056501">
    <property type="entry name" value="NAD-bd_HRPKS_sdrA"/>
</dbReference>
<feature type="region of interest" description="C-terminal hotdog fold" evidence="8">
    <location>
        <begin position="938"/>
        <end position="1095"/>
    </location>
</feature>
<dbReference type="InterPro" id="IPR020843">
    <property type="entry name" value="ER"/>
</dbReference>
<keyword evidence="5" id="KW-0560">Oxidoreductase</keyword>
<dbReference type="SMART" id="SM00826">
    <property type="entry name" value="PKS_DH"/>
    <property type="match status" value="1"/>
</dbReference>
<dbReference type="Pfam" id="PF00550">
    <property type="entry name" value="PP-binding"/>
    <property type="match status" value="1"/>
</dbReference>
<dbReference type="Pfam" id="PF13602">
    <property type="entry name" value="ADH_zinc_N_2"/>
    <property type="match status" value="1"/>
</dbReference>
<dbReference type="Pfam" id="PF23114">
    <property type="entry name" value="NAD-bd_HRPKS_sdrA"/>
    <property type="match status" value="1"/>
</dbReference>
<dbReference type="SUPFAM" id="SSF53335">
    <property type="entry name" value="S-adenosyl-L-methionine-dependent methyltransferases"/>
    <property type="match status" value="1"/>
</dbReference>
<dbReference type="InterPro" id="IPR049551">
    <property type="entry name" value="PKS_DH_C"/>
</dbReference>
<dbReference type="Gene3D" id="3.40.50.720">
    <property type="entry name" value="NAD(P)-binding Rossmann-like Domain"/>
    <property type="match status" value="2"/>
</dbReference>
<dbReference type="SMART" id="SM00827">
    <property type="entry name" value="PKS_AT"/>
    <property type="match status" value="1"/>
</dbReference>
<evidence type="ECO:0000256" key="3">
    <source>
        <dbReference type="ARBA" id="ARBA00022679"/>
    </source>
</evidence>
<dbReference type="Pfam" id="PF08242">
    <property type="entry name" value="Methyltransf_12"/>
    <property type="match status" value="1"/>
</dbReference>
<evidence type="ECO:0000256" key="9">
    <source>
        <dbReference type="SAM" id="MobiDB-lite"/>
    </source>
</evidence>
<keyword evidence="14" id="KW-1185">Reference proteome</keyword>
<dbReference type="PANTHER" id="PTHR43775:SF29">
    <property type="entry name" value="ASPERFURANONE POLYKETIDE SYNTHASE AFOG-RELATED"/>
    <property type="match status" value="1"/>
</dbReference>
<evidence type="ECO:0000256" key="7">
    <source>
        <dbReference type="ARBA" id="ARBA00023315"/>
    </source>
</evidence>
<feature type="region of interest" description="Disordered" evidence="9">
    <location>
        <begin position="241"/>
        <end position="271"/>
    </location>
</feature>
<keyword evidence="4" id="KW-0521">NADP</keyword>
<dbReference type="CDD" id="cd05195">
    <property type="entry name" value="enoyl_red"/>
    <property type="match status" value="1"/>
</dbReference>
<dbReference type="FunFam" id="3.40.50.720:FF:000209">
    <property type="entry name" value="Polyketide synthase Pks12"/>
    <property type="match status" value="1"/>
</dbReference>
<dbReference type="InterPro" id="IPR057326">
    <property type="entry name" value="KR_dom"/>
</dbReference>
<feature type="active site" description="Proton acceptor; for dehydratase activity" evidence="8">
    <location>
        <position position="807"/>
    </location>
</feature>
<evidence type="ECO:0000313" key="14">
    <source>
        <dbReference type="Proteomes" id="UP001320245"/>
    </source>
</evidence>
<dbReference type="InterPro" id="IPR011032">
    <property type="entry name" value="GroES-like_sf"/>
</dbReference>
<dbReference type="SUPFAM" id="SSF52151">
    <property type="entry name" value="FabD/lysophospholipase-like"/>
    <property type="match status" value="1"/>
</dbReference>
<organism evidence="13 14">
    <name type="scientific">Cytospora paraplurivora</name>
    <dbReference type="NCBI Taxonomy" id="2898453"/>
    <lineage>
        <taxon>Eukaryota</taxon>
        <taxon>Fungi</taxon>
        <taxon>Dikarya</taxon>
        <taxon>Ascomycota</taxon>
        <taxon>Pezizomycotina</taxon>
        <taxon>Sordariomycetes</taxon>
        <taxon>Sordariomycetidae</taxon>
        <taxon>Diaporthales</taxon>
        <taxon>Cytosporaceae</taxon>
        <taxon>Cytospora</taxon>
    </lineage>
</organism>
<dbReference type="SUPFAM" id="SSF53901">
    <property type="entry name" value="Thiolase-like"/>
    <property type="match status" value="1"/>
</dbReference>
<evidence type="ECO:0000256" key="2">
    <source>
        <dbReference type="ARBA" id="ARBA00022553"/>
    </source>
</evidence>
<dbReference type="Pfam" id="PF00698">
    <property type="entry name" value="Acyl_transf_1"/>
    <property type="match status" value="1"/>
</dbReference>
<dbReference type="Gene3D" id="1.10.1200.10">
    <property type="entry name" value="ACP-like"/>
    <property type="match status" value="1"/>
</dbReference>
<dbReference type="SUPFAM" id="SSF47336">
    <property type="entry name" value="ACP-like"/>
    <property type="match status" value="1"/>
</dbReference>
<dbReference type="Pfam" id="PF21089">
    <property type="entry name" value="PKS_DH_N"/>
    <property type="match status" value="1"/>
</dbReference>
<keyword evidence="6" id="KW-0511">Multifunctional enzyme</keyword>
<dbReference type="Pfam" id="PF16197">
    <property type="entry name" value="KAsynt_C_assoc"/>
    <property type="match status" value="1"/>
</dbReference>
<dbReference type="Gene3D" id="3.40.366.10">
    <property type="entry name" value="Malonyl-Coenzyme A Acyl Carrier Protein, domain 2"/>
    <property type="match status" value="1"/>
</dbReference>
<evidence type="ECO:0000256" key="6">
    <source>
        <dbReference type="ARBA" id="ARBA00023268"/>
    </source>
</evidence>
<feature type="domain" description="Ketosynthase family 3 (KS3)" evidence="11">
    <location>
        <begin position="1"/>
        <end position="210"/>
    </location>
</feature>
<comment type="caution">
    <text evidence="13">The sequence shown here is derived from an EMBL/GenBank/DDBJ whole genome shotgun (WGS) entry which is preliminary data.</text>
</comment>
<dbReference type="InterPro" id="IPR009081">
    <property type="entry name" value="PP-bd_ACP"/>
</dbReference>
<evidence type="ECO:0000256" key="5">
    <source>
        <dbReference type="ARBA" id="ARBA00023002"/>
    </source>
</evidence>
<dbReference type="InterPro" id="IPR016035">
    <property type="entry name" value="Acyl_Trfase/lysoPLipase"/>
</dbReference>
<dbReference type="InterPro" id="IPR036291">
    <property type="entry name" value="NAD(P)-bd_dom_sf"/>
</dbReference>
<dbReference type="InterPro" id="IPR001227">
    <property type="entry name" value="Ac_transferase_dom_sf"/>
</dbReference>
<dbReference type="PROSITE" id="PS01162">
    <property type="entry name" value="QOR_ZETA_CRYSTAL"/>
    <property type="match status" value="1"/>
</dbReference>
<dbReference type="InterPro" id="IPR013154">
    <property type="entry name" value="ADH-like_N"/>
</dbReference>
<feature type="compositionally biased region" description="Low complexity" evidence="9">
    <location>
        <begin position="260"/>
        <end position="271"/>
    </location>
</feature>
<dbReference type="InterPro" id="IPR020841">
    <property type="entry name" value="PKS_Beta-ketoAc_synthase_dom"/>
</dbReference>
<dbReference type="SUPFAM" id="SSF50129">
    <property type="entry name" value="GroES-like"/>
    <property type="match status" value="1"/>
</dbReference>
<dbReference type="Gene3D" id="3.10.129.110">
    <property type="entry name" value="Polyketide synthase dehydratase"/>
    <property type="match status" value="1"/>
</dbReference>
<dbReference type="SMART" id="SM00823">
    <property type="entry name" value="PKS_PP"/>
    <property type="match status" value="1"/>
</dbReference>
<keyword evidence="3" id="KW-0808">Transferase</keyword>
<dbReference type="PANTHER" id="PTHR43775">
    <property type="entry name" value="FATTY ACID SYNTHASE"/>
    <property type="match status" value="1"/>
</dbReference>
<dbReference type="GO" id="GO:0031177">
    <property type="term" value="F:phosphopantetheine binding"/>
    <property type="evidence" value="ECO:0007669"/>
    <property type="project" value="InterPro"/>
</dbReference>
<feature type="domain" description="PKS/mFAS DH" evidence="12">
    <location>
        <begin position="775"/>
        <end position="1095"/>
    </location>
</feature>
<protein>
    <submittedName>
        <fullName evidence="13">PKS/NRPS-like protein biosynthetic cluster</fullName>
    </submittedName>
</protein>
<dbReference type="InterPro" id="IPR029063">
    <property type="entry name" value="SAM-dependent_MTases_sf"/>
</dbReference>
<name>A0AAN9YBU8_9PEZI</name>
<dbReference type="Gene3D" id="3.40.50.150">
    <property type="entry name" value="Vaccinia Virus protein VP39"/>
    <property type="match status" value="1"/>
</dbReference>
<dbReference type="InterPro" id="IPR042104">
    <property type="entry name" value="PKS_dehydratase_sf"/>
</dbReference>
<keyword evidence="2" id="KW-0597">Phosphoprotein</keyword>
<dbReference type="InterPro" id="IPR013217">
    <property type="entry name" value="Methyltransf_12"/>
</dbReference>
<dbReference type="InterPro" id="IPR049900">
    <property type="entry name" value="PKS_mFAS_DH"/>
</dbReference>
<dbReference type="InterPro" id="IPR049552">
    <property type="entry name" value="PKS_DH_N"/>
</dbReference>
<dbReference type="PROSITE" id="PS52019">
    <property type="entry name" value="PKS_MFAS_DH"/>
    <property type="match status" value="1"/>
</dbReference>
<dbReference type="Proteomes" id="UP001320245">
    <property type="component" value="Unassembled WGS sequence"/>
</dbReference>
<feature type="region of interest" description="N-terminal hotdog fold" evidence="8">
    <location>
        <begin position="775"/>
        <end position="909"/>
    </location>
</feature>
<dbReference type="InterPro" id="IPR020807">
    <property type="entry name" value="PKS_DH"/>
</dbReference>
<dbReference type="InterPro" id="IPR014031">
    <property type="entry name" value="Ketoacyl_synth_C"/>
</dbReference>
<reference evidence="13 14" key="1">
    <citation type="journal article" date="2023" name="PLoS ONE">
        <title>Cytospora paraplurivora sp. nov. isolated from orchards with fruit tree decline syndrome in Ontario, Canada.</title>
        <authorList>
            <person name="Ilyukhin E."/>
            <person name="Nguyen H.D.T."/>
            <person name="Castle A.J."/>
            <person name="Ellouze W."/>
        </authorList>
    </citation>
    <scope>NUCLEOTIDE SEQUENCE [LARGE SCALE GENOMIC DNA]</scope>
    <source>
        <strain evidence="13 14">FDS-564</strain>
    </source>
</reference>
<dbReference type="PROSITE" id="PS52004">
    <property type="entry name" value="KS3_2"/>
    <property type="match status" value="1"/>
</dbReference>
<dbReference type="SMART" id="SM00825">
    <property type="entry name" value="PKS_KS"/>
    <property type="match status" value="1"/>
</dbReference>
<dbReference type="SMART" id="SM00829">
    <property type="entry name" value="PKS_ER"/>
    <property type="match status" value="1"/>
</dbReference>
<dbReference type="SUPFAM" id="SSF55048">
    <property type="entry name" value="Probable ACP-binding domain of malonyl-CoA ACP transacylase"/>
    <property type="match status" value="1"/>
</dbReference>
<accession>A0AAN9YBU8</accession>
<dbReference type="GO" id="GO:1901336">
    <property type="term" value="P:lactone biosynthetic process"/>
    <property type="evidence" value="ECO:0007669"/>
    <property type="project" value="UniProtKB-ARBA"/>
</dbReference>
<dbReference type="GO" id="GO:0006633">
    <property type="term" value="P:fatty acid biosynthetic process"/>
    <property type="evidence" value="ECO:0007669"/>
    <property type="project" value="TreeGrafter"/>
</dbReference>
<dbReference type="InterPro" id="IPR032821">
    <property type="entry name" value="PKS_assoc"/>
</dbReference>
<dbReference type="Gene3D" id="3.30.70.3290">
    <property type="match status" value="1"/>
</dbReference>
<dbReference type="GO" id="GO:0004312">
    <property type="term" value="F:fatty acid synthase activity"/>
    <property type="evidence" value="ECO:0007669"/>
    <property type="project" value="TreeGrafter"/>
</dbReference>
<dbReference type="InterPro" id="IPR006162">
    <property type="entry name" value="Ppantetheine_attach_site"/>
</dbReference>
<evidence type="ECO:0000256" key="4">
    <source>
        <dbReference type="ARBA" id="ARBA00022857"/>
    </source>
</evidence>
<feature type="domain" description="Carrier" evidence="10">
    <location>
        <begin position="2323"/>
        <end position="2400"/>
    </location>
</feature>
<dbReference type="PROSITE" id="PS00012">
    <property type="entry name" value="PHOSPHOPANTETHEINE"/>
    <property type="match status" value="1"/>
</dbReference>
<dbReference type="Gene3D" id="3.90.180.10">
    <property type="entry name" value="Medium-chain alcohol dehydrogenases, catalytic domain"/>
    <property type="match status" value="1"/>
</dbReference>
<dbReference type="InterPro" id="IPR016039">
    <property type="entry name" value="Thiolase-like"/>
</dbReference>
<dbReference type="InterPro" id="IPR036736">
    <property type="entry name" value="ACP-like_sf"/>
</dbReference>
<dbReference type="GO" id="GO:0008270">
    <property type="term" value="F:zinc ion binding"/>
    <property type="evidence" value="ECO:0007669"/>
    <property type="project" value="InterPro"/>
</dbReference>
<dbReference type="SUPFAM" id="SSF51735">
    <property type="entry name" value="NAD(P)-binding Rossmann-fold domains"/>
    <property type="match status" value="2"/>
</dbReference>
<dbReference type="CDD" id="cd00833">
    <property type="entry name" value="PKS"/>
    <property type="match status" value="1"/>
</dbReference>
<gene>
    <name evidence="13" type="ORF">SLS53_008160</name>
</gene>
<dbReference type="GO" id="GO:0016491">
    <property type="term" value="F:oxidoreductase activity"/>
    <property type="evidence" value="ECO:0007669"/>
    <property type="project" value="UniProtKB-KW"/>
</dbReference>
<dbReference type="SMART" id="SM01294">
    <property type="entry name" value="PKS_PP_betabranch"/>
    <property type="match status" value="1"/>
</dbReference>
<evidence type="ECO:0000259" key="12">
    <source>
        <dbReference type="PROSITE" id="PS52019"/>
    </source>
</evidence>
<evidence type="ECO:0000256" key="8">
    <source>
        <dbReference type="PROSITE-ProRule" id="PRU01363"/>
    </source>
</evidence>
<dbReference type="SMART" id="SM00822">
    <property type="entry name" value="PKS_KR"/>
    <property type="match status" value="1"/>
</dbReference>
<keyword evidence="7" id="KW-0012">Acyltransferase</keyword>
<dbReference type="InterPro" id="IPR013968">
    <property type="entry name" value="PKS_KR"/>
</dbReference>
<keyword evidence="1" id="KW-0596">Phosphopantetheine</keyword>
<dbReference type="EMBL" id="JAJSPL020000046">
    <property type="protein sequence ID" value="KAK7733693.1"/>
    <property type="molecule type" value="Genomic_DNA"/>
</dbReference>
<dbReference type="InterPro" id="IPR002364">
    <property type="entry name" value="Quin_OxRdtase/zeta-crystal_CS"/>
</dbReference>
<dbReference type="CDD" id="cd02440">
    <property type="entry name" value="AdoMet_MTases"/>
    <property type="match status" value="1"/>
</dbReference>
<dbReference type="InterPro" id="IPR020806">
    <property type="entry name" value="PKS_PP-bd"/>
</dbReference>
<dbReference type="Pfam" id="PF14765">
    <property type="entry name" value="PS-DH"/>
    <property type="match status" value="1"/>
</dbReference>
<evidence type="ECO:0000313" key="13">
    <source>
        <dbReference type="EMBL" id="KAK7733693.1"/>
    </source>
</evidence>
<dbReference type="Pfam" id="PF02801">
    <property type="entry name" value="Ketoacyl-synt_C"/>
    <property type="match status" value="1"/>
</dbReference>
<dbReference type="PROSITE" id="PS50075">
    <property type="entry name" value="CARRIER"/>
    <property type="match status" value="1"/>
</dbReference>
<dbReference type="InterPro" id="IPR016036">
    <property type="entry name" value="Malonyl_transacylase_ACP-bd"/>
</dbReference>
<dbReference type="InterPro" id="IPR050091">
    <property type="entry name" value="PKS_NRPS_Biosynth_Enz"/>
</dbReference>
<proteinExistence type="predicted"/>
<evidence type="ECO:0000256" key="1">
    <source>
        <dbReference type="ARBA" id="ARBA00022450"/>
    </source>
</evidence>
<dbReference type="GO" id="GO:0030639">
    <property type="term" value="P:polyketide biosynthetic process"/>
    <property type="evidence" value="ECO:0007669"/>
    <property type="project" value="UniProtKB-ARBA"/>
</dbReference>
<dbReference type="Gene3D" id="3.40.47.10">
    <property type="match status" value="1"/>
</dbReference>
<evidence type="ECO:0000259" key="10">
    <source>
        <dbReference type="PROSITE" id="PS50075"/>
    </source>
</evidence>
<feature type="active site" description="Proton donor; for dehydratase activity" evidence="8">
    <location>
        <position position="1004"/>
    </location>
</feature>
<dbReference type="InterPro" id="IPR014043">
    <property type="entry name" value="Acyl_transferase_dom"/>
</dbReference>
<dbReference type="Pfam" id="PF08240">
    <property type="entry name" value="ADH_N"/>
    <property type="match status" value="1"/>
</dbReference>
<sequence length="2411" mass="264366">MLMPSIILIKGGLVSANGYARGEGFGMMVLKRVSDALRDGDTIRAVIRGSASNQDGKSPGITQPTRQGQEALIRSAYSRAGLDLDDTRFFEAHGTGTPIGDPLEAGAISDCFTASRSSEDPIYIGALKGNLGHLEGAAGIAGLIKAVHVLESGLIPPNLNFERLNPKIPADEWNLAFPTELTSWKHPGLRRASVNSFGFGGSNAHVIVDDAYHYLTSRNLEGTHATVISPSLEANMNGKGAVNGGPDANGVSRTNGDTQSSAVNGNGAVNGHNWAPDSEGLRIFTLSAHDSDGIHRLAKSYSDMISRHLPSIDKNNQPLCNFSYTLWSKRTHFPWRAYTIAKDFASLENTLASGSLVPVRVGVGGNLAFVFTGQGAQWAGMARELMVFQVFEKSIQDAERYLNKLGCSWTLTEIMFTEKQAKSIINNAAYSQPICTILQVALVELLRSWATYPSAVVGHSSGEIAAAYSVGAISRESAWRIAYYRGLLSAKLPHMAKEDEGEVGMLAVGLDQKTALSHMSDLKNLVVACFNSPKSVTISGNVKEIEILQRRLSKEVIFNRRLNVDNAYHSRFMQPIAEEYRHLIAEIDGDSNYINGSTHSDAPKFYSSLAGGRLPIRELQTPDYWVENLVSPVKFSDAVSHILTDKSTVTTKLGDQQPPNPVTEFLELGPHSALQGPLREIMGAIPNTKDIGYTTLLRRREDAIGTIMEAAGWLYTRGQHIDIEAVNNSRGIHDSKHESPKMVVDLPPYPFNHSTTYWRESRLSKGYRLREYPRHELLGAPVPDWNKMNAIWRNWIRLNENPWVKDHMITGSIIYPAAGMLVMAIEAMRQLSNPQKVLKGLRMREVVFMAALRVPTSVDGVETHFYVRPYLDSISSTSSNWSEFQLSSHDGEEWRDHCRGLIQAEYQDLVTAVDDGLEQHEFLRHCTESVSSGETSCIRQVPTIQLYELLHTAGFDFGETFQNLSDIAIDSSQGAVATITAPDLRNRVPSGHVQPHLIHPTTLDGVFQTTIVALTKGGQDLGNAVVPTSIKELWIAANGMDTPLAHNSIRVSSKAQALGMRQIQATATGVDPITREPIITIEDFVATSISSGQQNQQDPFDRHLCFNQEWKPDIDFINQKTAVKLFRPGEELTGFDPTEVIAKVEMLCYLYIRRYMKSHDESKIDNSKPWYQKYISWMKHQFECYARGELVHSKELDWDSLAEDDEFFADLESEMEVSTPEAIMTVTVGRNLREMLQGTLDPLEVFFNTPILENVYARGTGSQLGYSYIVNYIDNMAHKNSGISILEVGAGTGGATVPILDVLTRHGDGEGAPRFEKYDFTDISPSFFEQAKVKFHKTANRMGFKTFNAEKDAIQQGFEPKSYDIIIAANVIHATKNIEHTLENCRKLLKPGGKLILNELTNSAVLRTGFGFGLLPGWWLSEEPHRQWGPLMPASDWEKHLKRVGFSGVDIYFQDYYDEANHLNGVLVATALETETTAARALRPTVVIFDARSKLQTEVAEELERMLVNVVPQLRTVSLDDHMSATDFGQKQCIFLPELDSSYLSHVDEGHLQLLKDMTANLDSLIWLTQGGGPGSQNPDGEMVNGLARVVRQENPVINFVTLAIAEVTSARAVAETTRNIINSINSRKARPASTPDNSFWESPDGVLHVCRLVEDFQMNKAIVAKTTQQAASAGKFGGEDGSRALRLAIGSPGLLDTLQFVDDPRHDTPLAEGEVEFKIVAAGLNFLDIMVALGQVVGNNLGCEGAGIITRTGPNCNLRIGDRVCGIGYWLGAFGTYSRSSELSLARIPDNMSFKTAAGFAVVFVTAYVALYEMANIQPGESVLVHAAAGGVGQACIQLAKVRGAEIYATVGSIEKRDLLIEKYGIPKDHILSSRDLTFAKGIKRLTKGRGVDVAVNSLSGDALRATWDSMAPFGRFVEVGKVDIYSSARLNMATFRNNVSFAFVDISFMCEHKPERFGVVMDDLMRLVREGKIGALSPTISYPFSAIQEAFRYMQSGIHSGKIVLEPHEDDIVPIVPSRKDTYDLDQNASYVISGGLGGLGRSISRWMASRGAKNLILLSRSGNTTSSSRELVSDLESLGVRVATPPCNVSDLAALEAALAECQANGMPPVKGCIQGSMVLKDSLFVNMSLEDYYAAVRPKVQASWNLHNTLPKELDFFILLSSISTIWGNRGQSNYNMGNCFQDALARYRVLNGLKAHVLDVGMVLSVGYVAENKEDLVNLMRHIGAEGTRQEELHAILNELCDPSLPVPSLLKTQVSLGLQLPEARALQGLEPCGWMADPLVRHLHQIRTGYGETGAGEGGNSAANYGLMLTAAESFEAACEVVYDAIAQKLVNALNISAGDVDPNKPLHGMGVDSLVAVELRTWILKHLDADIAVFDLMETSSMRALAALVASRSSLAVKQGDEGN</sequence>
<dbReference type="Pfam" id="PF08659">
    <property type="entry name" value="KR"/>
    <property type="match status" value="1"/>
</dbReference>
<evidence type="ECO:0000259" key="11">
    <source>
        <dbReference type="PROSITE" id="PS52004"/>
    </source>
</evidence>